<organism evidence="1 2">
    <name type="scientific">Quercus suber</name>
    <name type="common">Cork oak</name>
    <dbReference type="NCBI Taxonomy" id="58331"/>
    <lineage>
        <taxon>Eukaryota</taxon>
        <taxon>Viridiplantae</taxon>
        <taxon>Streptophyta</taxon>
        <taxon>Embryophyta</taxon>
        <taxon>Tracheophyta</taxon>
        <taxon>Spermatophyta</taxon>
        <taxon>Magnoliopsida</taxon>
        <taxon>eudicotyledons</taxon>
        <taxon>Gunneridae</taxon>
        <taxon>Pentapetalae</taxon>
        <taxon>rosids</taxon>
        <taxon>fabids</taxon>
        <taxon>Fagales</taxon>
        <taxon>Fagaceae</taxon>
        <taxon>Quercus</taxon>
    </lineage>
</organism>
<comment type="caution">
    <text evidence="1">The sequence shown here is derived from an EMBL/GenBank/DDBJ whole genome shotgun (WGS) entry which is preliminary data.</text>
</comment>
<dbReference type="Proteomes" id="UP000237347">
    <property type="component" value="Unassembled WGS sequence"/>
</dbReference>
<accession>A0AAW0IJ84</accession>
<keyword evidence="2" id="KW-1185">Reference proteome</keyword>
<dbReference type="EMBL" id="PKMF04001105">
    <property type="protein sequence ID" value="KAK7814405.1"/>
    <property type="molecule type" value="Genomic_DNA"/>
</dbReference>
<protein>
    <submittedName>
        <fullName evidence="1">Uncharacterized protein</fullName>
    </submittedName>
</protein>
<sequence>MFVLWVCHHLHGLLYNKLSSSSTNNDNRICIIGRRRRIERLRGLIVERRQRIRALDDPIECKEEDTTKSGGAPSMRVPFAVLSNGERSRSVAGLGFTASGGFGYRAF</sequence>
<reference evidence="1 2" key="1">
    <citation type="journal article" date="2018" name="Sci. Data">
        <title>The draft genome sequence of cork oak.</title>
        <authorList>
            <person name="Ramos A.M."/>
            <person name="Usie A."/>
            <person name="Barbosa P."/>
            <person name="Barros P.M."/>
            <person name="Capote T."/>
            <person name="Chaves I."/>
            <person name="Simoes F."/>
            <person name="Abreu I."/>
            <person name="Carrasquinho I."/>
            <person name="Faro C."/>
            <person name="Guimaraes J.B."/>
            <person name="Mendonca D."/>
            <person name="Nobrega F."/>
            <person name="Rodrigues L."/>
            <person name="Saibo N.J.M."/>
            <person name="Varela M.C."/>
            <person name="Egas C."/>
            <person name="Matos J."/>
            <person name="Miguel C.M."/>
            <person name="Oliveira M.M."/>
            <person name="Ricardo C.P."/>
            <person name="Goncalves S."/>
        </authorList>
    </citation>
    <scope>NUCLEOTIDE SEQUENCE [LARGE SCALE GENOMIC DNA]</scope>
    <source>
        <strain evidence="2">cv. HL8</strain>
    </source>
</reference>
<evidence type="ECO:0000313" key="1">
    <source>
        <dbReference type="EMBL" id="KAK7814405.1"/>
    </source>
</evidence>
<evidence type="ECO:0000313" key="2">
    <source>
        <dbReference type="Proteomes" id="UP000237347"/>
    </source>
</evidence>
<proteinExistence type="predicted"/>
<gene>
    <name evidence="1" type="ORF">CFP56_003186</name>
</gene>
<name>A0AAW0IJ84_QUESU</name>
<dbReference type="AlphaFoldDB" id="A0AAW0IJ84"/>